<dbReference type="Gene3D" id="3.80.10.10">
    <property type="entry name" value="Ribonuclease Inhibitor"/>
    <property type="match status" value="1"/>
</dbReference>
<sequence length="463" mass="52322">MHHCLKIEEIVRHIAASIDFSSKPILNEELRDAALSRMARTCKGFQEPALDRLWHTLPDNILPLLALFPGDSWGFRAVGGNNEEFYFRRIIHPEDWSRFNYYAPKVRVVAHSYEPGEFASVCQSALLALSLHRLSPKLLPNLTDLTWTDLRRDIIPFIHLFLHRGITALAVQSFERWEPWSEENENEDDALHALIRTLPSICPYLTKLALCGLRGYNFSLALAAPSTSPFPLLTTIDIMSPGDLATQDLEYLSALEYLEEARFECSEVRPLVLEKGVSRFPSLRKLCMCTMYLSDTCPMLDIITLLPSSVFSLKLTIKSRCAPTVIQKLCLLTSKLIAIESLAIVMDFAEPAAHLSSYQEDFMGKVDLPHISPLLTLRNLSSLIIKAPSLRLSDLFVKSLVQGLPRLEHLHLSPGHYSEPFDQPSKATLYSLLLIAKYACRMEFLALCLDTKRVPRNRESSGT</sequence>
<reference evidence="2" key="1">
    <citation type="submission" date="2024-06" db="EMBL/GenBank/DDBJ databases">
        <title>Multi-omics analyses provide insights into the biosynthesis of the anticancer antibiotic pleurotin in Hohenbuehelia grisea.</title>
        <authorList>
            <person name="Weaver J.A."/>
            <person name="Alberti F."/>
        </authorList>
    </citation>
    <scope>NUCLEOTIDE SEQUENCE [LARGE SCALE GENOMIC DNA]</scope>
    <source>
        <strain evidence="2">T-177</strain>
    </source>
</reference>
<keyword evidence="2" id="KW-1185">Reference proteome</keyword>
<evidence type="ECO:0000313" key="2">
    <source>
        <dbReference type="Proteomes" id="UP001556367"/>
    </source>
</evidence>
<comment type="caution">
    <text evidence="1">The sequence shown here is derived from an EMBL/GenBank/DDBJ whole genome shotgun (WGS) entry which is preliminary data.</text>
</comment>
<gene>
    <name evidence="1" type="ORF">HGRIS_006098</name>
</gene>
<dbReference type="Proteomes" id="UP001556367">
    <property type="component" value="Unassembled WGS sequence"/>
</dbReference>
<organism evidence="1 2">
    <name type="scientific">Hohenbuehelia grisea</name>
    <dbReference type="NCBI Taxonomy" id="104357"/>
    <lineage>
        <taxon>Eukaryota</taxon>
        <taxon>Fungi</taxon>
        <taxon>Dikarya</taxon>
        <taxon>Basidiomycota</taxon>
        <taxon>Agaricomycotina</taxon>
        <taxon>Agaricomycetes</taxon>
        <taxon>Agaricomycetidae</taxon>
        <taxon>Agaricales</taxon>
        <taxon>Pleurotineae</taxon>
        <taxon>Pleurotaceae</taxon>
        <taxon>Hohenbuehelia</taxon>
    </lineage>
</organism>
<dbReference type="SUPFAM" id="SSF52047">
    <property type="entry name" value="RNI-like"/>
    <property type="match status" value="1"/>
</dbReference>
<dbReference type="EMBL" id="JASNQZ010000001">
    <property type="protein sequence ID" value="KAL0961124.1"/>
    <property type="molecule type" value="Genomic_DNA"/>
</dbReference>
<proteinExistence type="predicted"/>
<accession>A0ABR3JZZ5</accession>
<protein>
    <submittedName>
        <fullName evidence="1">Uncharacterized protein</fullName>
    </submittedName>
</protein>
<name>A0ABR3JZZ5_9AGAR</name>
<dbReference type="InterPro" id="IPR032675">
    <property type="entry name" value="LRR_dom_sf"/>
</dbReference>
<evidence type="ECO:0000313" key="1">
    <source>
        <dbReference type="EMBL" id="KAL0961124.1"/>
    </source>
</evidence>